<keyword evidence="4 6" id="KW-0173">Coenzyme A biosynthesis</keyword>
<sequence>MDSKSKCVPRLDMVATKQLKCCLVGGTFDRFHSGHSLLLSAACKKSSKVEVHVTIDDMASMKSPFVEDYETRVEHILDWASKNNDYNIQIFPLVDKFGPAPSHKTADSIVATEETIHNCEQINDSRIKNNLPALKVIKVPHIIDSFGEILSSSRIRGGFVDRDGNPWIDDIQRNNVIKMAPILDSELKTPMGQIYSGPGDLPEVAMSSALESLPEKRGSIIAVGDVTVKTLLDMEITPDIGLIDGMTKRTALSESEIVDMGRFDQVKNATNPAGCLTPSLLESIEEAIFSHNSVVINVDGEEDLAPLYIHCLAPIGSVVLYGQPNVGVVSQISTLAVKERCRELLSMFEVK</sequence>
<name>A0A1B1TF24_9ARCH</name>
<dbReference type="EMBL" id="KP211911">
    <property type="protein sequence ID" value="ANV80874.1"/>
    <property type="molecule type" value="Genomic_DNA"/>
</dbReference>
<evidence type="ECO:0000259" key="7">
    <source>
        <dbReference type="Pfam" id="PF01467"/>
    </source>
</evidence>
<dbReference type="GO" id="GO:0015937">
    <property type="term" value="P:coenzyme A biosynthetic process"/>
    <property type="evidence" value="ECO:0007669"/>
    <property type="project" value="UniProtKB-UniRule"/>
</dbReference>
<dbReference type="HAMAP" id="MF_00590">
    <property type="entry name" value="Dephospho_CoA_kinase_GTP_dep"/>
    <property type="match status" value="1"/>
</dbReference>
<dbReference type="GO" id="GO:0016301">
    <property type="term" value="F:kinase activity"/>
    <property type="evidence" value="ECO:0007669"/>
    <property type="project" value="UniProtKB-UniRule"/>
</dbReference>
<protein>
    <recommendedName>
        <fullName evidence="6">GTP-dependent dephospho-CoA kinase</fullName>
        <ecNumber evidence="6">2.7.1.237</ecNumber>
    </recommendedName>
    <alternativeName>
        <fullName evidence="6">Dephospho-coenzyme A kinase</fullName>
        <shortName evidence="6">DPCK</shortName>
    </alternativeName>
</protein>
<evidence type="ECO:0000256" key="6">
    <source>
        <dbReference type="HAMAP-Rule" id="MF_00590"/>
    </source>
</evidence>
<dbReference type="Gene3D" id="3.40.50.620">
    <property type="entry name" value="HUPs"/>
    <property type="match status" value="1"/>
</dbReference>
<feature type="binding site" evidence="6">
    <location>
        <position position="225"/>
    </location>
    <ligand>
        <name>GTP</name>
        <dbReference type="ChEBI" id="CHEBI:37565"/>
    </ligand>
</feature>
<dbReference type="Pfam" id="PF01467">
    <property type="entry name" value="CTP_transf_like"/>
    <property type="match status" value="1"/>
</dbReference>
<dbReference type="PANTHER" id="PTHR40732:SF1">
    <property type="entry name" value="GTP-DEPENDENT DEPHOSPHO-COA KINASE"/>
    <property type="match status" value="1"/>
</dbReference>
<accession>A0A1B1TF24</accession>
<dbReference type="InterPro" id="IPR004821">
    <property type="entry name" value="Cyt_trans-like"/>
</dbReference>
<comment type="caution">
    <text evidence="6">Lacks conserved residue(s) required for the propagation of feature annotation.</text>
</comment>
<evidence type="ECO:0000256" key="1">
    <source>
        <dbReference type="ARBA" id="ARBA00022679"/>
    </source>
</evidence>
<comment type="similarity">
    <text evidence="6">Belongs to the GTP-dependent DPCK family.</text>
</comment>
<proteinExistence type="inferred from homology"/>
<feature type="binding site" evidence="6">
    <location>
        <position position="226"/>
    </location>
    <ligand>
        <name>GTP</name>
        <dbReference type="ChEBI" id="CHEBI:37565"/>
    </ligand>
</feature>
<reference evidence="8" key="1">
    <citation type="submission" date="2014-11" db="EMBL/GenBank/DDBJ databases">
        <authorList>
            <person name="Zhu J."/>
            <person name="Qi W."/>
            <person name="Song R."/>
        </authorList>
    </citation>
    <scope>NUCLEOTIDE SEQUENCE</scope>
</reference>
<dbReference type="SUPFAM" id="SSF52374">
    <property type="entry name" value="Nucleotidylyl transferase"/>
    <property type="match status" value="1"/>
</dbReference>
<evidence type="ECO:0000256" key="2">
    <source>
        <dbReference type="ARBA" id="ARBA00022741"/>
    </source>
</evidence>
<dbReference type="UniPathway" id="UPA00241"/>
<comment type="function">
    <text evidence="6">Catalyzes the GTP-dependent phosphorylation of the 3'-hydroxyl group of dephosphocoenzyme A to form coenzyme A (CoA).</text>
</comment>
<dbReference type="Pfam" id="PF04019">
    <property type="entry name" value="DUF359"/>
    <property type="match status" value="1"/>
</dbReference>
<evidence type="ECO:0000256" key="5">
    <source>
        <dbReference type="ARBA" id="ARBA00023134"/>
    </source>
</evidence>
<comment type="pathway">
    <text evidence="6">Cofactor biosynthesis; coenzyme A biosynthesis.</text>
</comment>
<keyword evidence="3 6" id="KW-0418">Kinase</keyword>
<organism evidence="8">
    <name type="scientific">uncultured Poseidoniia archaeon</name>
    <dbReference type="NCBI Taxonomy" id="1697135"/>
    <lineage>
        <taxon>Archaea</taxon>
        <taxon>Methanobacteriati</taxon>
        <taxon>Thermoplasmatota</taxon>
        <taxon>Candidatus Poseidoniia</taxon>
        <taxon>environmental samples</taxon>
    </lineage>
</organism>
<evidence type="ECO:0000256" key="4">
    <source>
        <dbReference type="ARBA" id="ARBA00022993"/>
    </source>
</evidence>
<feature type="binding site" evidence="6">
    <location>
        <position position="244"/>
    </location>
    <ligand>
        <name>GTP</name>
        <dbReference type="ChEBI" id="CHEBI:37565"/>
    </ligand>
</feature>
<dbReference type="GO" id="GO:0005525">
    <property type="term" value="F:GTP binding"/>
    <property type="evidence" value="ECO:0007669"/>
    <property type="project" value="UniProtKB-UniRule"/>
</dbReference>
<feature type="domain" description="Cytidyltransferase-like" evidence="7">
    <location>
        <begin position="23"/>
        <end position="156"/>
    </location>
</feature>
<reference evidence="8" key="2">
    <citation type="journal article" date="2015" name="ISME J.">
        <title>A new class of marine Euryarchaeota group II from the Mediterranean deep chlorophyll maximum.</title>
        <authorList>
            <person name="Martin-Cuadrado A.B."/>
            <person name="Garcia-Heredia I."/>
            <person name="Molto A.G."/>
            <person name="Lopez-Ubeda R."/>
            <person name="Kimes N."/>
            <person name="Lopez-Garcia P."/>
            <person name="Moreira D."/>
            <person name="Rodriguez-Valera F."/>
        </authorList>
    </citation>
    <scope>NUCLEOTIDE SEQUENCE</scope>
</reference>
<evidence type="ECO:0000313" key="8">
    <source>
        <dbReference type="EMBL" id="ANV80874.1"/>
    </source>
</evidence>
<feature type="binding site" evidence="6">
    <location>
        <position position="302"/>
    </location>
    <ligand>
        <name>GTP</name>
        <dbReference type="ChEBI" id="CHEBI:37565"/>
    </ligand>
</feature>
<dbReference type="EC" id="2.7.1.237" evidence="6"/>
<keyword evidence="2 6" id="KW-0547">Nucleotide-binding</keyword>
<dbReference type="NCBIfam" id="NF001985">
    <property type="entry name" value="PRK00777.1"/>
    <property type="match status" value="1"/>
</dbReference>
<keyword evidence="5 6" id="KW-0342">GTP-binding</keyword>
<dbReference type="InterPro" id="IPR007164">
    <property type="entry name" value="GTP-dep_dephospho-CoA_kin"/>
</dbReference>
<dbReference type="PANTHER" id="PTHR40732">
    <property type="entry name" value="UPF0218 PROTEIN TK1697"/>
    <property type="match status" value="1"/>
</dbReference>
<dbReference type="AlphaFoldDB" id="A0A1B1TF24"/>
<evidence type="ECO:0000256" key="3">
    <source>
        <dbReference type="ARBA" id="ARBA00022777"/>
    </source>
</evidence>
<dbReference type="InterPro" id="IPR014729">
    <property type="entry name" value="Rossmann-like_a/b/a_fold"/>
</dbReference>
<keyword evidence="1 6" id="KW-0808">Transferase</keyword>
<comment type="catalytic activity">
    <reaction evidence="6">
        <text>3'-dephospho-CoA + GTP = GDP + CoA + H(+)</text>
        <dbReference type="Rhea" id="RHEA:61156"/>
        <dbReference type="ChEBI" id="CHEBI:15378"/>
        <dbReference type="ChEBI" id="CHEBI:37565"/>
        <dbReference type="ChEBI" id="CHEBI:57287"/>
        <dbReference type="ChEBI" id="CHEBI:57328"/>
        <dbReference type="ChEBI" id="CHEBI:58189"/>
        <dbReference type="EC" id="2.7.1.237"/>
    </reaction>
</comment>